<dbReference type="InterPro" id="IPR006905">
    <property type="entry name" value="Flavin_halogenase"/>
</dbReference>
<dbReference type="SUPFAM" id="SSF51905">
    <property type="entry name" value="FAD/NAD(P)-binding domain"/>
    <property type="match status" value="1"/>
</dbReference>
<dbReference type="EMBL" id="CP027850">
    <property type="protein sequence ID" value="AVQ02239.1"/>
    <property type="molecule type" value="Genomic_DNA"/>
</dbReference>
<reference evidence="1 2" key="1">
    <citation type="journal article" date="2015" name="Biotechnol. Bioeng.">
        <title>Genome sequence and phenotypic characterization of Caulobacter segnis.</title>
        <authorList>
            <person name="Patel S."/>
            <person name="Fletcher B."/>
            <person name="Scott D.C."/>
            <person name="Ely B."/>
        </authorList>
    </citation>
    <scope>NUCLEOTIDE SEQUENCE [LARGE SCALE GENOMIC DNA]</scope>
    <source>
        <strain evidence="1 2">TK0059</strain>
    </source>
</reference>
<protein>
    <submittedName>
        <fullName evidence="1">Tryptophan 7-halogenase</fullName>
    </submittedName>
</protein>
<dbReference type="Proteomes" id="UP000240527">
    <property type="component" value="Chromosome"/>
</dbReference>
<dbReference type="InterPro" id="IPR050816">
    <property type="entry name" value="Flavin-dep_Halogenase_NPB"/>
</dbReference>
<dbReference type="PANTHER" id="PTHR43747:SF4">
    <property type="entry name" value="FLAVIN-DEPENDENT TRYPTOPHAN HALOGENASE"/>
    <property type="match status" value="1"/>
</dbReference>
<evidence type="ECO:0000313" key="2">
    <source>
        <dbReference type="Proteomes" id="UP000240527"/>
    </source>
</evidence>
<organism evidence="1 2">
    <name type="scientific">Caulobacter segnis</name>
    <dbReference type="NCBI Taxonomy" id="88688"/>
    <lineage>
        <taxon>Bacteria</taxon>
        <taxon>Pseudomonadati</taxon>
        <taxon>Pseudomonadota</taxon>
        <taxon>Alphaproteobacteria</taxon>
        <taxon>Caulobacterales</taxon>
        <taxon>Caulobacteraceae</taxon>
        <taxon>Caulobacter</taxon>
    </lineage>
</organism>
<dbReference type="PANTHER" id="PTHR43747">
    <property type="entry name" value="FAD-BINDING PROTEIN"/>
    <property type="match status" value="1"/>
</dbReference>
<dbReference type="InterPro" id="IPR036188">
    <property type="entry name" value="FAD/NAD-bd_sf"/>
</dbReference>
<evidence type="ECO:0000313" key="1">
    <source>
        <dbReference type="EMBL" id="AVQ02239.1"/>
    </source>
</evidence>
<sequence>MTPAPIRKIVVVGGGAAGWMTAAALSAMLEGLDVRITLVESEEIGIVGVGEATVPHIRHYNARLGLDEADFMRKTQATYKLGIEFCDWGRKGEAYIHPFGAYGHAIGGIPFHQHWLRAHQRGEVGSIDAYSLPVMAARADKFAPPSTDPRSLGSTFNYAYQFDAALYARYLRAYAEARGVVRVEGKIAAADQRPEDGFVTSVRLEDGRVIDGELFIDCSGFRGLLIEQTLKAGYDEWTRWLPCDRAAAAPCEAVEPPKPFTRATADQSGWRWRIPLQHRVGNGYVYCSSYIDDDAAARVLLEKLDGKPSQDPRFLRFVTGRRKKQWCKNVVAIGLASGFLEPLESTSIHLIQLAISNLLELFPHQGFDPADADEYNRVMDLEFERIRDFLVLHYHVNQRTDSVFWNDRRNAPVPDSLAEKMALFRERGVVAAYKDGFFKEPSWVAVYLGQNFTPDGYDPLVEAVDPAQSARVMAEIEAAVARTVSAMPSHDSYLRAFADARLPA</sequence>
<keyword evidence="2" id="KW-1185">Reference proteome</keyword>
<gene>
    <name evidence="1" type="ORF">B7G68_10505</name>
</gene>
<dbReference type="Pfam" id="PF04820">
    <property type="entry name" value="Trp_halogenase"/>
    <property type="match status" value="1"/>
</dbReference>
<dbReference type="Gene3D" id="3.50.50.60">
    <property type="entry name" value="FAD/NAD(P)-binding domain"/>
    <property type="match status" value="1"/>
</dbReference>
<name>A0ABN5IT73_9CAUL</name>
<proteinExistence type="predicted"/>
<accession>A0ABN5IT73</accession>
<dbReference type="RefSeq" id="WP_013079173.1">
    <property type="nucleotide sequence ID" value="NZ_CP027850.1"/>
</dbReference>
<dbReference type="InterPro" id="IPR033856">
    <property type="entry name" value="Trp_halogen"/>
</dbReference>
<dbReference type="PIRSF" id="PIRSF011396">
    <property type="entry name" value="Trp_halogenase"/>
    <property type="match status" value="1"/>
</dbReference>